<dbReference type="PaxDb" id="3827-XP_004516770.1"/>
<dbReference type="RefSeq" id="XP_004516770.1">
    <property type="nucleotide sequence ID" value="XM_004516713.3"/>
</dbReference>
<sequence length="600" mass="66980">MELDLVSTPQMNEIDVVDGSGQQVSRNNSRGIRVVGSRIYDSENGKSCHQCRQKTRDFTAVCKNPRNGKPCAIRFCHKCLLNRYGEKAEEVDRLDDWMCPKCRGICNCSLCMKKRGQQPTGLLIRTAKASGFKSVSEMLNNKASQDSESNEVNMDAVLPTNEATLVKELAVDLFGELGKENSIDEKKGLKVENGKTKKMKREKLKEISNGGSVDGACQQNKKLKKPKLCNGVSDGGVKRNANDEMETKVKENHAMVHSQIDGPLTCQTSDVMDHSDNAGAINQVAKDIVEIIPLPTGSEITKISDIEFSPEDVGNALQFLEFCRVFGKALDMKKGEGEAILRALIRKLTLRRGEKTLVVEFQIKLLTLIISDSGIRYPSLTASNGKKSWLKALEDLITESDIVLKEFPLDLLNKGISGYYEMDLSKKLILLNFICDEALSTAKLRSYIDDQNEVFVEYKKEAKSKVAAAKEKEKNIKKKLQDEMAKAIMANCADLSVSEHNALISKIKSEAAEAHAELVETKGTFPKRNQCCEVVRIVPEYLDGSGKTFWKLKSYSGEYAFMLQDVKIHDEDAAEVDEKWLVYEAKQKDEINKYISSKRG</sequence>
<dbReference type="eggNOG" id="ENOG502QU1W">
    <property type="taxonomic scope" value="Eukaryota"/>
</dbReference>
<protein>
    <submittedName>
        <fullName evidence="13">Uncharacterized protein LOC101497520</fullName>
    </submittedName>
</protein>
<accession>A0A1S2Z859</accession>
<dbReference type="PANTHER" id="PTHR31169">
    <property type="entry name" value="OS05G0300700 PROTEIN"/>
    <property type="match status" value="1"/>
</dbReference>
<evidence type="ECO:0000256" key="10">
    <source>
        <dbReference type="SAM" id="Coils"/>
    </source>
</evidence>
<evidence type="ECO:0000256" key="9">
    <source>
        <dbReference type="ARBA" id="ARBA00023242"/>
    </source>
</evidence>
<reference evidence="13" key="1">
    <citation type="submission" date="2025-08" db="UniProtKB">
        <authorList>
            <consortium name="RefSeq"/>
        </authorList>
    </citation>
    <scope>IDENTIFICATION</scope>
    <source>
        <tissue evidence="13">Etiolated seedlings</tissue>
    </source>
</reference>
<dbReference type="PANTHER" id="PTHR31169:SF8">
    <property type="entry name" value="ZINC-FINGER DOMAIN OF MONOAMINE-OXIDASE A REPRESSOR R1 PROTEIN"/>
    <property type="match status" value="1"/>
</dbReference>
<evidence type="ECO:0000256" key="5">
    <source>
        <dbReference type="ARBA" id="ARBA00022553"/>
    </source>
</evidence>
<dbReference type="Proteomes" id="UP000087171">
    <property type="component" value="Unplaced"/>
</dbReference>
<proteinExistence type="predicted"/>
<dbReference type="Pfam" id="PF10497">
    <property type="entry name" value="zf-4CXXC_R1"/>
    <property type="match status" value="1"/>
</dbReference>
<keyword evidence="6" id="KW-0832">Ubl conjugation</keyword>
<keyword evidence="3" id="KW-0963">Cytoplasm</keyword>
<name>A0A1S2Z859_CICAR</name>
<evidence type="ECO:0000313" key="13">
    <source>
        <dbReference type="RefSeq" id="XP_004516770.1"/>
    </source>
</evidence>
<dbReference type="InterPro" id="IPR040221">
    <property type="entry name" value="CDCA7/CDA7L"/>
</dbReference>
<keyword evidence="4" id="KW-1017">Isopeptide bond</keyword>
<organism evidence="12 13">
    <name type="scientific">Cicer arietinum</name>
    <name type="common">Chickpea</name>
    <name type="synonym">Garbanzo</name>
    <dbReference type="NCBI Taxonomy" id="3827"/>
    <lineage>
        <taxon>Eukaryota</taxon>
        <taxon>Viridiplantae</taxon>
        <taxon>Streptophyta</taxon>
        <taxon>Embryophyta</taxon>
        <taxon>Tracheophyta</taxon>
        <taxon>Spermatophyta</taxon>
        <taxon>Magnoliopsida</taxon>
        <taxon>eudicotyledons</taxon>
        <taxon>Gunneridae</taxon>
        <taxon>Pentapetalae</taxon>
        <taxon>rosids</taxon>
        <taxon>fabids</taxon>
        <taxon>Fabales</taxon>
        <taxon>Fabaceae</taxon>
        <taxon>Papilionoideae</taxon>
        <taxon>50 kb inversion clade</taxon>
        <taxon>NPAAA clade</taxon>
        <taxon>Hologalegina</taxon>
        <taxon>IRL clade</taxon>
        <taxon>Cicereae</taxon>
        <taxon>Cicer</taxon>
    </lineage>
</organism>
<dbReference type="InterPro" id="IPR028942">
    <property type="entry name" value="WHIM1_dom"/>
</dbReference>
<keyword evidence="10" id="KW-0175">Coiled coil</keyword>
<evidence type="ECO:0000256" key="4">
    <source>
        <dbReference type="ARBA" id="ARBA00022499"/>
    </source>
</evidence>
<keyword evidence="8" id="KW-0804">Transcription</keyword>
<keyword evidence="12" id="KW-1185">Reference proteome</keyword>
<comment type="subcellular location">
    <subcellularLocation>
        <location evidence="2">Cytoplasm</location>
    </subcellularLocation>
    <subcellularLocation>
        <location evidence="1">Nucleus</location>
    </subcellularLocation>
</comment>
<dbReference type="OrthoDB" id="1411616at2759"/>
<keyword evidence="7" id="KW-0805">Transcription regulation</keyword>
<dbReference type="PROSITE" id="PS50827">
    <property type="entry name" value="DDT"/>
    <property type="match status" value="1"/>
</dbReference>
<dbReference type="KEGG" id="cam:101497520"/>
<gene>
    <name evidence="13" type="primary">LOC101497520</name>
</gene>
<evidence type="ECO:0000256" key="8">
    <source>
        <dbReference type="ARBA" id="ARBA00023163"/>
    </source>
</evidence>
<keyword evidence="9" id="KW-0539">Nucleus</keyword>
<dbReference type="InterPro" id="IPR018866">
    <property type="entry name" value="Znf-4CXXC_R1"/>
</dbReference>
<evidence type="ECO:0000256" key="2">
    <source>
        <dbReference type="ARBA" id="ARBA00004496"/>
    </source>
</evidence>
<dbReference type="GeneID" id="101497520"/>
<feature type="domain" description="DDT" evidence="11">
    <location>
        <begin position="310"/>
        <end position="375"/>
    </location>
</feature>
<evidence type="ECO:0000313" key="12">
    <source>
        <dbReference type="Proteomes" id="UP000087171"/>
    </source>
</evidence>
<dbReference type="InterPro" id="IPR018501">
    <property type="entry name" value="DDT_dom"/>
</dbReference>
<dbReference type="SMART" id="SM00571">
    <property type="entry name" value="DDT"/>
    <property type="match status" value="1"/>
</dbReference>
<dbReference type="AlphaFoldDB" id="A0A1S2Z859"/>
<evidence type="ECO:0000256" key="7">
    <source>
        <dbReference type="ARBA" id="ARBA00023015"/>
    </source>
</evidence>
<keyword evidence="5" id="KW-0597">Phosphoprotein</keyword>
<evidence type="ECO:0000256" key="3">
    <source>
        <dbReference type="ARBA" id="ARBA00022490"/>
    </source>
</evidence>
<evidence type="ECO:0000256" key="1">
    <source>
        <dbReference type="ARBA" id="ARBA00004123"/>
    </source>
</evidence>
<dbReference type="STRING" id="3827.A0A1S2Z859"/>
<dbReference type="GO" id="GO:0005737">
    <property type="term" value="C:cytoplasm"/>
    <property type="evidence" value="ECO:0007669"/>
    <property type="project" value="UniProtKB-SubCell"/>
</dbReference>
<evidence type="ECO:0000259" key="11">
    <source>
        <dbReference type="PROSITE" id="PS50827"/>
    </source>
</evidence>
<evidence type="ECO:0000256" key="6">
    <source>
        <dbReference type="ARBA" id="ARBA00022843"/>
    </source>
</evidence>
<feature type="coiled-coil region" evidence="10">
    <location>
        <begin position="459"/>
        <end position="490"/>
    </location>
</feature>
<dbReference type="GO" id="GO:0005634">
    <property type="term" value="C:nucleus"/>
    <property type="evidence" value="ECO:0007669"/>
    <property type="project" value="UniProtKB-SubCell"/>
</dbReference>
<dbReference type="GO" id="GO:0006355">
    <property type="term" value="P:regulation of DNA-templated transcription"/>
    <property type="evidence" value="ECO:0007669"/>
    <property type="project" value="InterPro"/>
</dbReference>
<dbReference type="Pfam" id="PF15612">
    <property type="entry name" value="WHIM1"/>
    <property type="match status" value="1"/>
</dbReference>